<dbReference type="Proteomes" id="UP000234752">
    <property type="component" value="Chromosome eg_1"/>
</dbReference>
<feature type="chain" id="PRO_5014947121" description="Xylose isomerase-like TIM barrel domain-containing protein" evidence="1">
    <location>
        <begin position="23"/>
        <end position="294"/>
    </location>
</feature>
<sequence length="294" mass="30333">MGRTWICGAAIGLSLAMGTAIAALGGANPPVPDANIAVQLFSLHKDLSRDAPATLKALRDSGVTQVEAYGLLGRDAAGFKALLDQAGLVAVGSHVSLSDLRDNVPGIIATAKTVGYRYVGVAWLKAQGAPFDKGIGPAEVDAAIAAYKAACPALKAAGLRVMYHVHGYEFAADPGGKGTLMDRLLAGLDPACVELQMDVFWVLKAGIDPVALLKQLGGRVKLLHVKDMRPGGSTGEFTGSAPASDFAPIGAGSVDWTSLVAAARAAGVDWYVLEDESPTPAAHLARSLAWLRGR</sequence>
<dbReference type="InterPro" id="IPR036237">
    <property type="entry name" value="Xyl_isomerase-like_sf"/>
</dbReference>
<dbReference type="PANTHER" id="PTHR12110:SF41">
    <property type="entry name" value="INOSOSE DEHYDRATASE"/>
    <property type="match status" value="1"/>
</dbReference>
<protein>
    <recommendedName>
        <fullName evidence="2">Xylose isomerase-like TIM barrel domain-containing protein</fullName>
    </recommendedName>
</protein>
<dbReference type="PANTHER" id="PTHR12110">
    <property type="entry name" value="HYDROXYPYRUVATE ISOMERASE"/>
    <property type="match status" value="1"/>
</dbReference>
<dbReference type="Pfam" id="PF01261">
    <property type="entry name" value="AP_endonuc_2"/>
    <property type="match status" value="1"/>
</dbReference>
<evidence type="ECO:0000256" key="1">
    <source>
        <dbReference type="SAM" id="SignalP"/>
    </source>
</evidence>
<reference evidence="3 4" key="1">
    <citation type="submission" date="2017-12" db="EMBL/GenBank/DDBJ databases">
        <title>Genomes of bacteria within cyanobacterial aggregates.</title>
        <authorList>
            <person name="Cai H."/>
        </authorList>
    </citation>
    <scope>NUCLEOTIDE SEQUENCE [LARGE SCALE GENOMIC DNA]</scope>
    <source>
        <strain evidence="3 4">TH16</strain>
    </source>
</reference>
<dbReference type="InterPro" id="IPR013022">
    <property type="entry name" value="Xyl_isomerase-like_TIM-brl"/>
</dbReference>
<keyword evidence="1" id="KW-0732">Signal</keyword>
<evidence type="ECO:0000259" key="2">
    <source>
        <dbReference type="Pfam" id="PF01261"/>
    </source>
</evidence>
<proteinExistence type="predicted"/>
<evidence type="ECO:0000313" key="4">
    <source>
        <dbReference type="Proteomes" id="UP000234752"/>
    </source>
</evidence>
<organism evidence="3 4">
    <name type="scientific">Niveispirillum cyanobacteriorum</name>
    <dbReference type="NCBI Taxonomy" id="1612173"/>
    <lineage>
        <taxon>Bacteria</taxon>
        <taxon>Pseudomonadati</taxon>
        <taxon>Pseudomonadota</taxon>
        <taxon>Alphaproteobacteria</taxon>
        <taxon>Rhodospirillales</taxon>
        <taxon>Azospirillaceae</taxon>
        <taxon>Niveispirillum</taxon>
    </lineage>
</organism>
<feature type="domain" description="Xylose isomerase-like TIM barrel" evidence="2">
    <location>
        <begin position="56"/>
        <end position="292"/>
    </location>
</feature>
<dbReference type="SUPFAM" id="SSF51658">
    <property type="entry name" value="Xylose isomerase-like"/>
    <property type="match status" value="1"/>
</dbReference>
<evidence type="ECO:0000313" key="3">
    <source>
        <dbReference type="EMBL" id="AUN31358.1"/>
    </source>
</evidence>
<dbReference type="EMBL" id="CP025611">
    <property type="protein sequence ID" value="AUN31358.1"/>
    <property type="molecule type" value="Genomic_DNA"/>
</dbReference>
<dbReference type="InterPro" id="IPR050312">
    <property type="entry name" value="IolE/XylAMocC-like"/>
</dbReference>
<dbReference type="Gene3D" id="3.20.20.150">
    <property type="entry name" value="Divalent-metal-dependent TIM barrel enzymes"/>
    <property type="match status" value="1"/>
</dbReference>
<gene>
    <name evidence="3" type="ORF">C0V82_14770</name>
</gene>
<dbReference type="AlphaFoldDB" id="A0A2K9NE12"/>
<name>A0A2K9NE12_9PROT</name>
<keyword evidence="4" id="KW-1185">Reference proteome</keyword>
<feature type="signal peptide" evidence="1">
    <location>
        <begin position="1"/>
        <end position="22"/>
    </location>
</feature>
<dbReference type="KEGG" id="ncb:C0V82_14770"/>
<accession>A0A2K9NE12</accession>